<sequence length="177" mass="18496">MTAEQTGLRVQEALDRLTGTGAQAAAEDLVREMMAFYGEGLAAVVRLLPGDALEPLLDDPTVAGLLVLHDLHPEDVAARITRAISALPEQSLDIAEFDADTGVLRLRRRGGGEGGCGCGGAAEREAVEGVLACHAPEVASVEVAEPPKLLQIGVRPPEPARRGEPVDAAHRAVESAR</sequence>
<evidence type="ECO:0000313" key="2">
    <source>
        <dbReference type="EMBL" id="GAA4996038.1"/>
    </source>
</evidence>
<comment type="caution">
    <text evidence="2">The sequence shown here is derived from an EMBL/GenBank/DDBJ whole genome shotgun (WGS) entry which is preliminary data.</text>
</comment>
<dbReference type="RefSeq" id="WP_345680941.1">
    <property type="nucleotide sequence ID" value="NZ_BAABHS010000059.1"/>
</dbReference>
<dbReference type="Proteomes" id="UP001500466">
    <property type="component" value="Unassembled WGS sequence"/>
</dbReference>
<feature type="compositionally biased region" description="Basic and acidic residues" evidence="1">
    <location>
        <begin position="158"/>
        <end position="177"/>
    </location>
</feature>
<organism evidence="2 3">
    <name type="scientific">Yinghuangia aomiensis</name>
    <dbReference type="NCBI Taxonomy" id="676205"/>
    <lineage>
        <taxon>Bacteria</taxon>
        <taxon>Bacillati</taxon>
        <taxon>Actinomycetota</taxon>
        <taxon>Actinomycetes</taxon>
        <taxon>Kitasatosporales</taxon>
        <taxon>Streptomycetaceae</taxon>
        <taxon>Yinghuangia</taxon>
    </lineage>
</organism>
<evidence type="ECO:0000313" key="3">
    <source>
        <dbReference type="Proteomes" id="UP001500466"/>
    </source>
</evidence>
<protein>
    <submittedName>
        <fullName evidence="2">NifU family protein</fullName>
    </submittedName>
</protein>
<keyword evidence="3" id="KW-1185">Reference proteome</keyword>
<reference evidence="3" key="1">
    <citation type="journal article" date="2019" name="Int. J. Syst. Evol. Microbiol.">
        <title>The Global Catalogue of Microorganisms (GCM) 10K type strain sequencing project: providing services to taxonomists for standard genome sequencing and annotation.</title>
        <authorList>
            <consortium name="The Broad Institute Genomics Platform"/>
            <consortium name="The Broad Institute Genome Sequencing Center for Infectious Disease"/>
            <person name="Wu L."/>
            <person name="Ma J."/>
        </authorList>
    </citation>
    <scope>NUCLEOTIDE SEQUENCE [LARGE SCALE GENOMIC DNA]</scope>
    <source>
        <strain evidence="3">JCM 17986</strain>
    </source>
</reference>
<proteinExistence type="predicted"/>
<accession>A0ABP9IFD1</accession>
<feature type="region of interest" description="Disordered" evidence="1">
    <location>
        <begin position="154"/>
        <end position="177"/>
    </location>
</feature>
<name>A0ABP9IFD1_9ACTN</name>
<dbReference type="EMBL" id="BAABHS010000059">
    <property type="protein sequence ID" value="GAA4996038.1"/>
    <property type="molecule type" value="Genomic_DNA"/>
</dbReference>
<gene>
    <name evidence="2" type="ORF">GCM10023205_81470</name>
</gene>
<evidence type="ECO:0000256" key="1">
    <source>
        <dbReference type="SAM" id="MobiDB-lite"/>
    </source>
</evidence>